<evidence type="ECO:0000313" key="1">
    <source>
        <dbReference type="EMBL" id="KYN32158.1"/>
    </source>
</evidence>
<protein>
    <submittedName>
        <fullName evidence="1">Uncharacterized protein</fullName>
    </submittedName>
</protein>
<name>A0A195EV89_9HYME</name>
<reference evidence="1 2" key="1">
    <citation type="submission" date="2016-03" db="EMBL/GenBank/DDBJ databases">
        <title>Trachymyrmex septentrionalis WGS genome.</title>
        <authorList>
            <person name="Nygaard S."/>
            <person name="Hu H."/>
            <person name="Boomsma J."/>
            <person name="Zhang G."/>
        </authorList>
    </citation>
    <scope>NUCLEOTIDE SEQUENCE [LARGE SCALE GENOMIC DNA]</scope>
    <source>
        <strain evidence="1">Tsep2-gDNA-1</strain>
        <tissue evidence="1">Whole body</tissue>
    </source>
</reference>
<dbReference type="Proteomes" id="UP000078541">
    <property type="component" value="Unassembled WGS sequence"/>
</dbReference>
<keyword evidence="2" id="KW-1185">Reference proteome</keyword>
<gene>
    <name evidence="1" type="ORF">ALC56_13536</name>
</gene>
<proteinExistence type="predicted"/>
<dbReference type="AlphaFoldDB" id="A0A195EV89"/>
<accession>A0A195EV89</accession>
<dbReference type="EMBL" id="KQ981954">
    <property type="protein sequence ID" value="KYN32158.1"/>
    <property type="molecule type" value="Genomic_DNA"/>
</dbReference>
<organism evidence="1 2">
    <name type="scientific">Trachymyrmex septentrionalis</name>
    <dbReference type="NCBI Taxonomy" id="34720"/>
    <lineage>
        <taxon>Eukaryota</taxon>
        <taxon>Metazoa</taxon>
        <taxon>Ecdysozoa</taxon>
        <taxon>Arthropoda</taxon>
        <taxon>Hexapoda</taxon>
        <taxon>Insecta</taxon>
        <taxon>Pterygota</taxon>
        <taxon>Neoptera</taxon>
        <taxon>Endopterygota</taxon>
        <taxon>Hymenoptera</taxon>
        <taxon>Apocrita</taxon>
        <taxon>Aculeata</taxon>
        <taxon>Formicoidea</taxon>
        <taxon>Formicidae</taxon>
        <taxon>Myrmicinae</taxon>
        <taxon>Trachymyrmex</taxon>
    </lineage>
</organism>
<evidence type="ECO:0000313" key="2">
    <source>
        <dbReference type="Proteomes" id="UP000078541"/>
    </source>
</evidence>
<sequence>MEDVPEYLAITILLIKSYLFASTSMSKTMLISIV</sequence>